<feature type="compositionally biased region" description="Polar residues" evidence="1">
    <location>
        <begin position="34"/>
        <end position="48"/>
    </location>
</feature>
<dbReference type="Proteomes" id="UP001218188">
    <property type="component" value="Unassembled WGS sequence"/>
</dbReference>
<protein>
    <submittedName>
        <fullName evidence="2">Uncharacterized protein</fullName>
    </submittedName>
</protein>
<feature type="region of interest" description="Disordered" evidence="1">
    <location>
        <begin position="192"/>
        <end position="227"/>
    </location>
</feature>
<sequence>MGHRRPSPRPQAYKPSEGGAGRWLGAPEPPRLPSSPTAVAAGSSTTLGGSIRGSGPTWALAAGANTRVSTQPTSSSPARAHDPHPQLRVGSGSCLVPLEAQIGQYETGSRGEVEVSPSIDTQDGEGAGKDGEGCQGAAGTPAPAVTLEDRKQYSRRRMTCRAVMALLQKSTPRSVAARPTRPLTARGMVKVSPSIDTQDGEGAGKDGEGCQGAAGTPAPAVTLEDRKQYSRRRMTCRAVMALLQESTPRPVATRPTHPPSARTRPPSPGSSKTAPFSSTRPRPQRTPESVQRADVDPALRRSAAHTSLPSTRTSPCAPIVFDSDPASTRAHTGTGA</sequence>
<feature type="compositionally biased region" description="Polar residues" evidence="1">
    <location>
        <begin position="269"/>
        <end position="289"/>
    </location>
</feature>
<name>A0AAD6SZJ7_9AGAR</name>
<evidence type="ECO:0000256" key="1">
    <source>
        <dbReference type="SAM" id="MobiDB-lite"/>
    </source>
</evidence>
<dbReference type="EMBL" id="JARJCM010000040">
    <property type="protein sequence ID" value="KAJ7036931.1"/>
    <property type="molecule type" value="Genomic_DNA"/>
</dbReference>
<reference evidence="2" key="1">
    <citation type="submission" date="2023-03" db="EMBL/GenBank/DDBJ databases">
        <title>Massive genome expansion in bonnet fungi (Mycena s.s.) driven by repeated elements and novel gene families across ecological guilds.</title>
        <authorList>
            <consortium name="Lawrence Berkeley National Laboratory"/>
            <person name="Harder C.B."/>
            <person name="Miyauchi S."/>
            <person name="Viragh M."/>
            <person name="Kuo A."/>
            <person name="Thoen E."/>
            <person name="Andreopoulos B."/>
            <person name="Lu D."/>
            <person name="Skrede I."/>
            <person name="Drula E."/>
            <person name="Henrissat B."/>
            <person name="Morin E."/>
            <person name="Kohler A."/>
            <person name="Barry K."/>
            <person name="LaButti K."/>
            <person name="Morin E."/>
            <person name="Salamov A."/>
            <person name="Lipzen A."/>
            <person name="Mereny Z."/>
            <person name="Hegedus B."/>
            <person name="Baldrian P."/>
            <person name="Stursova M."/>
            <person name="Weitz H."/>
            <person name="Taylor A."/>
            <person name="Grigoriev I.V."/>
            <person name="Nagy L.G."/>
            <person name="Martin F."/>
            <person name="Kauserud H."/>
        </authorList>
    </citation>
    <scope>NUCLEOTIDE SEQUENCE</scope>
    <source>
        <strain evidence="2">CBHHK200</strain>
    </source>
</reference>
<accession>A0AAD6SZJ7</accession>
<feature type="region of interest" description="Disordered" evidence="1">
    <location>
        <begin position="1"/>
        <end position="91"/>
    </location>
</feature>
<keyword evidence="3" id="KW-1185">Reference proteome</keyword>
<feature type="region of interest" description="Disordered" evidence="1">
    <location>
        <begin position="105"/>
        <end position="148"/>
    </location>
</feature>
<organism evidence="2 3">
    <name type="scientific">Mycena alexandri</name>
    <dbReference type="NCBI Taxonomy" id="1745969"/>
    <lineage>
        <taxon>Eukaryota</taxon>
        <taxon>Fungi</taxon>
        <taxon>Dikarya</taxon>
        <taxon>Basidiomycota</taxon>
        <taxon>Agaricomycotina</taxon>
        <taxon>Agaricomycetes</taxon>
        <taxon>Agaricomycetidae</taxon>
        <taxon>Agaricales</taxon>
        <taxon>Marasmiineae</taxon>
        <taxon>Mycenaceae</taxon>
        <taxon>Mycena</taxon>
    </lineage>
</organism>
<evidence type="ECO:0000313" key="2">
    <source>
        <dbReference type="EMBL" id="KAJ7036931.1"/>
    </source>
</evidence>
<feature type="compositionally biased region" description="Polar residues" evidence="1">
    <location>
        <begin position="304"/>
        <end position="314"/>
    </location>
</feature>
<evidence type="ECO:0000313" key="3">
    <source>
        <dbReference type="Proteomes" id="UP001218188"/>
    </source>
</evidence>
<feature type="compositionally biased region" description="Polar residues" evidence="1">
    <location>
        <begin position="66"/>
        <end position="77"/>
    </location>
</feature>
<comment type="caution">
    <text evidence="2">The sequence shown here is derived from an EMBL/GenBank/DDBJ whole genome shotgun (WGS) entry which is preliminary data.</text>
</comment>
<feature type="region of interest" description="Disordered" evidence="1">
    <location>
        <begin position="242"/>
        <end position="336"/>
    </location>
</feature>
<proteinExistence type="predicted"/>
<dbReference type="AlphaFoldDB" id="A0AAD6SZJ7"/>
<feature type="compositionally biased region" description="Polar residues" evidence="1">
    <location>
        <begin position="325"/>
        <end position="336"/>
    </location>
</feature>
<gene>
    <name evidence="2" type="ORF">C8F04DRAFT_1393929</name>
</gene>